<dbReference type="InterPro" id="IPR011962">
    <property type="entry name" value="dCTP_deaminase"/>
</dbReference>
<dbReference type="EMBL" id="KZ613947">
    <property type="protein sequence ID" value="PMD39271.1"/>
    <property type="molecule type" value="Genomic_DNA"/>
</dbReference>
<dbReference type="PANTHER" id="PTHR42680:SF3">
    <property type="entry name" value="DCTP DEAMINASE"/>
    <property type="match status" value="1"/>
</dbReference>
<evidence type="ECO:0000256" key="2">
    <source>
        <dbReference type="ARBA" id="ARBA00023080"/>
    </source>
</evidence>
<keyword evidence="2" id="KW-0546">Nucleotide metabolism</keyword>
<name>A0A2J6RL89_HYAVF</name>
<keyword evidence="1" id="KW-0378">Hydrolase</keyword>
<gene>
    <name evidence="3" type="ORF">L207DRAFT_513755</name>
</gene>
<dbReference type="Gene3D" id="2.70.40.10">
    <property type="match status" value="1"/>
</dbReference>
<reference evidence="3 4" key="1">
    <citation type="submission" date="2016-04" db="EMBL/GenBank/DDBJ databases">
        <title>A degradative enzymes factory behind the ericoid mycorrhizal symbiosis.</title>
        <authorList>
            <consortium name="DOE Joint Genome Institute"/>
            <person name="Martino E."/>
            <person name="Morin E."/>
            <person name="Grelet G."/>
            <person name="Kuo A."/>
            <person name="Kohler A."/>
            <person name="Daghino S."/>
            <person name="Barry K."/>
            <person name="Choi C."/>
            <person name="Cichocki N."/>
            <person name="Clum A."/>
            <person name="Copeland A."/>
            <person name="Hainaut M."/>
            <person name="Haridas S."/>
            <person name="Labutti K."/>
            <person name="Lindquist E."/>
            <person name="Lipzen A."/>
            <person name="Khouja H.-R."/>
            <person name="Murat C."/>
            <person name="Ohm R."/>
            <person name="Olson A."/>
            <person name="Spatafora J."/>
            <person name="Veneault-Fourrey C."/>
            <person name="Henrissat B."/>
            <person name="Grigoriev I."/>
            <person name="Martin F."/>
            <person name="Perotto S."/>
        </authorList>
    </citation>
    <scope>NUCLEOTIDE SEQUENCE [LARGE SCALE GENOMIC DNA]</scope>
    <source>
        <strain evidence="3 4">F</strain>
    </source>
</reference>
<dbReference type="GO" id="GO:0006229">
    <property type="term" value="P:dUTP biosynthetic process"/>
    <property type="evidence" value="ECO:0007669"/>
    <property type="project" value="InterPro"/>
</dbReference>
<dbReference type="Proteomes" id="UP000235786">
    <property type="component" value="Unassembled WGS sequence"/>
</dbReference>
<dbReference type="AlphaFoldDB" id="A0A2J6RL89"/>
<dbReference type="SUPFAM" id="SSF51283">
    <property type="entry name" value="dUTPase-like"/>
    <property type="match status" value="1"/>
</dbReference>
<dbReference type="InterPro" id="IPR036157">
    <property type="entry name" value="dUTPase-like_sf"/>
</dbReference>
<evidence type="ECO:0000256" key="1">
    <source>
        <dbReference type="ARBA" id="ARBA00022801"/>
    </source>
</evidence>
<accession>A0A2J6RL89</accession>
<organism evidence="3 4">
    <name type="scientific">Hyaloscypha variabilis (strain UAMH 11265 / GT02V1 / F)</name>
    <name type="common">Meliniomyces variabilis</name>
    <dbReference type="NCBI Taxonomy" id="1149755"/>
    <lineage>
        <taxon>Eukaryota</taxon>
        <taxon>Fungi</taxon>
        <taxon>Dikarya</taxon>
        <taxon>Ascomycota</taxon>
        <taxon>Pezizomycotina</taxon>
        <taxon>Leotiomycetes</taxon>
        <taxon>Helotiales</taxon>
        <taxon>Hyaloscyphaceae</taxon>
        <taxon>Hyaloscypha</taxon>
        <taxon>Hyaloscypha variabilis</taxon>
    </lineage>
</organism>
<evidence type="ECO:0000313" key="3">
    <source>
        <dbReference type="EMBL" id="PMD39271.1"/>
    </source>
</evidence>
<sequence length="175" mass="19071">MILPGRAVILQNIVRNVRSAPIQTQPCGIDLTLKRILTFTSPGLIDFTNMHRKTADTSVIPFSNSSNPPNSPNPDEASIDLPHGAYLIEFNETVSVPLDLMGQIFVRSSLWRSGAFVHAGVLDSGYHGAVGALLQVLNPCSLRLYRDARVAQVVFSRMSERTQGYSGVYQGSEGL</sequence>
<dbReference type="OrthoDB" id="2874071at2759"/>
<evidence type="ECO:0000313" key="4">
    <source>
        <dbReference type="Proteomes" id="UP000235786"/>
    </source>
</evidence>
<proteinExistence type="predicted"/>
<dbReference type="Pfam" id="PF22769">
    <property type="entry name" value="DCD"/>
    <property type="match status" value="1"/>
</dbReference>
<dbReference type="GO" id="GO:0008829">
    <property type="term" value="F:dCTP deaminase activity"/>
    <property type="evidence" value="ECO:0007669"/>
    <property type="project" value="InterPro"/>
</dbReference>
<dbReference type="InterPro" id="IPR033704">
    <property type="entry name" value="dUTPase_trimeric"/>
</dbReference>
<keyword evidence="4" id="KW-1185">Reference proteome</keyword>
<dbReference type="CDD" id="cd07557">
    <property type="entry name" value="trimeric_dUTPase"/>
    <property type="match status" value="1"/>
</dbReference>
<dbReference type="PANTHER" id="PTHR42680">
    <property type="entry name" value="DCTP DEAMINASE"/>
    <property type="match status" value="1"/>
</dbReference>
<protein>
    <submittedName>
        <fullName evidence="3">Putative dUTP diphosphatase Dut</fullName>
    </submittedName>
</protein>